<dbReference type="EMBL" id="JAWRVI010000132">
    <property type="protein sequence ID" value="KAK4075175.1"/>
    <property type="molecule type" value="Genomic_DNA"/>
</dbReference>
<proteinExistence type="predicted"/>
<evidence type="ECO:0000313" key="2">
    <source>
        <dbReference type="Proteomes" id="UP001287286"/>
    </source>
</evidence>
<accession>A0ABR0BG45</accession>
<evidence type="ECO:0000313" key="1">
    <source>
        <dbReference type="EMBL" id="KAK4075175.1"/>
    </source>
</evidence>
<organism evidence="1 2">
    <name type="scientific">Purpureocillium lilacinum</name>
    <name type="common">Paecilomyces lilacinus</name>
    <dbReference type="NCBI Taxonomy" id="33203"/>
    <lineage>
        <taxon>Eukaryota</taxon>
        <taxon>Fungi</taxon>
        <taxon>Dikarya</taxon>
        <taxon>Ascomycota</taxon>
        <taxon>Pezizomycotina</taxon>
        <taxon>Sordariomycetes</taxon>
        <taxon>Hypocreomycetidae</taxon>
        <taxon>Hypocreales</taxon>
        <taxon>Ophiocordycipitaceae</taxon>
        <taxon>Purpureocillium</taxon>
    </lineage>
</organism>
<protein>
    <submittedName>
        <fullName evidence="1">Uncharacterized protein</fullName>
    </submittedName>
</protein>
<sequence length="529" mass="58856">MFDLLLASTTKLWRLHEHRHTFTAAPVIWVRLPTPGQEVCGCSRPRTGRVVAGASTIVDAVERPFVGGGRGDSVLRNAPQPLGETEAMTSRPTGMCWFTVAFLVQDLWQTVGRLASLSLHGACICPVGCKPVWRHFAHTNQGAQTRDPAQGDPAFGEALVALLARTSRLTTRLLRTETRHVTLGGYRVTAPGKLDNIPVTQQEISMTGRVREVDVGPIFKEPEAGSLMAIIRSHSRTRLYVKPLWWTEAHLPALGCKYVARWPPLREWTGRPELKITANGRAVVIVPREAVEEVSGFGDALSAAQSATERASVIGELLAASFTRPRDAPLSLYYNGRPILIPTHGVFVFESPIPPLTFIDLKGLRSIRRRRLRSKWVPTPSSVQRIPPPVTEKNDPSVGLIRKRLRQLQPAIELQDPYIVAVLIALAQKRSYQRHQGGLGTHQGYYNRAVELKPHSAYDTQGPFQVHLLALAASQTFCVYKAHFPRSFLEKFNNPSQFSPSGPISISYYPLPHLDPKRLRDELCRNLHN</sequence>
<reference evidence="1 2" key="1">
    <citation type="journal article" date="2024" name="Microbiol. Resour. Announc.">
        <title>Genome annotations for the ascomycete fungi Trichoderma harzianum, Trichoderma aggressivum, and Purpureocillium lilacinum.</title>
        <authorList>
            <person name="Beijen E.P.W."/>
            <person name="Ohm R.A."/>
        </authorList>
    </citation>
    <scope>NUCLEOTIDE SEQUENCE [LARGE SCALE GENOMIC DNA]</scope>
    <source>
        <strain evidence="1 2">CBS 150709</strain>
    </source>
</reference>
<dbReference type="Proteomes" id="UP001287286">
    <property type="component" value="Unassembled WGS sequence"/>
</dbReference>
<gene>
    <name evidence="1" type="ORF">Purlil1_12779</name>
</gene>
<keyword evidence="2" id="KW-1185">Reference proteome</keyword>
<comment type="caution">
    <text evidence="1">The sequence shown here is derived from an EMBL/GenBank/DDBJ whole genome shotgun (WGS) entry which is preliminary data.</text>
</comment>
<name>A0ABR0BG45_PURLI</name>